<feature type="compositionally biased region" description="Basic and acidic residues" evidence="1">
    <location>
        <begin position="223"/>
        <end position="258"/>
    </location>
</feature>
<dbReference type="EMBL" id="LIAE01010407">
    <property type="protein sequence ID" value="PAV61549.1"/>
    <property type="molecule type" value="Genomic_DNA"/>
</dbReference>
<evidence type="ECO:0000313" key="2">
    <source>
        <dbReference type="EMBL" id="PAV61549.1"/>
    </source>
</evidence>
<reference evidence="2 3" key="1">
    <citation type="journal article" date="2017" name="Curr. Biol.">
        <title>Genome architecture and evolution of a unichromosomal asexual nematode.</title>
        <authorList>
            <person name="Fradin H."/>
            <person name="Zegar C."/>
            <person name="Gutwein M."/>
            <person name="Lucas J."/>
            <person name="Kovtun M."/>
            <person name="Corcoran D."/>
            <person name="Baugh L.R."/>
            <person name="Kiontke K."/>
            <person name="Gunsalus K."/>
            <person name="Fitch D.H."/>
            <person name="Piano F."/>
        </authorList>
    </citation>
    <scope>NUCLEOTIDE SEQUENCE [LARGE SCALE GENOMIC DNA]</scope>
    <source>
        <strain evidence="2">PF1309</strain>
    </source>
</reference>
<accession>A0A2A2JJ00</accession>
<gene>
    <name evidence="2" type="ORF">WR25_17436</name>
</gene>
<keyword evidence="3" id="KW-1185">Reference proteome</keyword>
<feature type="region of interest" description="Disordered" evidence="1">
    <location>
        <begin position="77"/>
        <end position="204"/>
    </location>
</feature>
<name>A0A2A2JJ00_9BILA</name>
<evidence type="ECO:0000313" key="3">
    <source>
        <dbReference type="Proteomes" id="UP000218231"/>
    </source>
</evidence>
<feature type="compositionally biased region" description="Polar residues" evidence="1">
    <location>
        <begin position="77"/>
        <end position="91"/>
    </location>
</feature>
<proteinExistence type="predicted"/>
<feature type="region of interest" description="Disordered" evidence="1">
    <location>
        <begin position="217"/>
        <end position="258"/>
    </location>
</feature>
<evidence type="ECO:0000256" key="1">
    <source>
        <dbReference type="SAM" id="MobiDB-lite"/>
    </source>
</evidence>
<protein>
    <submittedName>
        <fullName evidence="2">Uncharacterized protein</fullName>
    </submittedName>
</protein>
<feature type="compositionally biased region" description="Basic and acidic residues" evidence="1">
    <location>
        <begin position="92"/>
        <end position="204"/>
    </location>
</feature>
<sequence>MLVSFPVSVRNDEEEERLHQERLNAMKRGYELEMAGYENERLKNEFESESLKNKMNRDFEMNKAKIQRERDAIFNSFAENARNTYDQIQKSNQERDEREEKQYQKQLERNQKELEEKQKDLVVLKEQTENNRKMLDEYRKSQREDDRRHEEKMKKLEDDARVDRQKRDEEYRKQMQRDEQKYERDRQERRRKAAADALKKDEQRKREFEEWLRQHNYKQQQQRQEHQRKMEEFEEQARIRQQNREKARQANEESKRQFEEHMRFLRERRERMAREQAEQDRLMLERLQAMALADLSQREMQSEFGRICHPIDEQQSAINSAEGLLTNWLNRFSNTAGFLEGVTTHCERLEFEAQIFREKVSAFYDTLQEAKIPAAYENWFSSVIDCAHQLRSSIDTYLMTIASLPGIVQSQDARTAAKLLDNAHSALQSAMYHLISNRVFASQRQCGSSGVVSYTAVVVVVVVKTRATTNTRSNSSHPAEIEVPRRSGSNLFTIPAPMARDERRRKDLEHERAMQAIREENERQLNEISHQGQMQAASHSAQMARLQRDGQYQYIILKEGIE</sequence>
<dbReference type="AlphaFoldDB" id="A0A2A2JJ00"/>
<comment type="caution">
    <text evidence="2">The sequence shown here is derived from an EMBL/GenBank/DDBJ whole genome shotgun (WGS) entry which is preliminary data.</text>
</comment>
<organism evidence="2 3">
    <name type="scientific">Diploscapter pachys</name>
    <dbReference type="NCBI Taxonomy" id="2018661"/>
    <lineage>
        <taxon>Eukaryota</taxon>
        <taxon>Metazoa</taxon>
        <taxon>Ecdysozoa</taxon>
        <taxon>Nematoda</taxon>
        <taxon>Chromadorea</taxon>
        <taxon>Rhabditida</taxon>
        <taxon>Rhabditina</taxon>
        <taxon>Rhabditomorpha</taxon>
        <taxon>Rhabditoidea</taxon>
        <taxon>Rhabditidae</taxon>
        <taxon>Diploscapter</taxon>
    </lineage>
</organism>
<dbReference type="Proteomes" id="UP000218231">
    <property type="component" value="Unassembled WGS sequence"/>
</dbReference>